<sequence length="2973" mass="343775">MSVFHIILSLIIILLSLLYIFIHIFKTFLQKKGFEVSFSISGFFSLGNLKIKILEKCLEKYNHIGGFELILPKISVRIQSWKFKIILNESYCVCFVLNKDQYNKKELYKKHDHHPFSHYTKSQGQISRNNKIDSDSNIGIIRNLMLIVMVQIFSRIISFELEKIQFKVYIIDCKCIVNHRNLKINQDGNCEKCNIKMKYGIYSILDIQSLSIFPKAYLGGIMVNIQLDNPVLYLNPIENTISEKRCHTFYLDSNNKYNQSSKNGSSIFNYLLEQYYLKYNKSILKQNHENKTNYPPLLYVNNRLNITMKLMHSMSGSDIRVCILRNVNIEMNQLWLTLIPEIVCELIYVFHIIKSNWKKSTKTTYNKIRSQMLDPNIINQSDPIIKLSPKYQLLSNNNILPTSPVTLAPPSSPNISYSSPFSKFEDQVSRTKQQKLIMNENLDRQLQINFKISQPSLIFCDNTQSSSGFEILFHDFEAHFIIQYFVEYLQSSLKLYNQDYDFELSNSESSDINLISNISNQSDLDNDLKKKIRRSLKLVFGSKLIFGNSILYSNPKENHLLSKQIMPNTIKDGDFTFDRMFIIEHYKSIIEISDNNFVKLYLKNSIQRMFGIWRENGFYQNLTLFLQLIKFQKYLSKIKIQANSSNNNHHHYVFEKPFIDKSTEEIPKIPIRIELEDDDILKSDFLIKNNNYLKEIMTIKDFAVNLLFYLEIKEMTIQTNDISCFNHELHILKKNDCCNCHCEDCFTESFGPKERYEWRTDFDSEYDSKFTIDEKENQDNPDIIDDRFFVLNISNLKICNTSLNRSFSMLFSDVDLYSMQEFVDLEDISTKYLNLATDLKQNNDILDLQKTCIYRYGCFDQRIQAVKYKIFPKIKEKNHLVKLNESIIISPWDHKRISLRFKGIHGNLHTCYVPLYLYILGCFSIDCLALKKTNLNKVYYGINNQFEENFDFYCNQRSNYFEKFKLIKKDLIQMIKEFNPEELNNRNVELWTIPDIIQSKVGSLKYTWYFDFDDISVNFLDGFKILMNKLSLYRCNEYGNYDIQMNHVKIFDIFGINILSSSKIRMRSDIPFKTTKIKSPICLKKQLRRIIDLSVNGDLLLLSILGNQENSENNLKDIKNGMIFFDSKRFILEIDQLDILLLVNCQYRESLFKYLYQYIYITFYQLFHPPIIIRTGKLLSFSRKHPIIFSCNNIFDFLITKMTLSLSSLANFMFSQDYERFPVFDSLKTRIKKCSKDDLNIQYKLKPNHLPTQRPKVGLNNILNFPISEVKFDNLRLNIRTKHTSNSKSPCNDKECYNIPNYLTNSISSEERFLINSNYNPINIFVSLVGLSLNMFNQLSLTGSKATIYSRKEVSLTNESIIFDFRRNYSHLDSNVNENMKILKNIPEMSSDIKISIYSKSKTSLYLSNFSSFKTIKLLNPILELIKNSSNFKLKLQKNKCETYSNEFSNIIISRNTLTFSLLISDLTSLYLVPYINFQIQKEMSDNSSVNIHLPKIELNLKKNSYCDIQEMGNFLNQLEAVSLFLNDGILIGLVSKEIFAPLAKRKCQGLSLGMNPTQQRYSLKSTLISISKFNINLIRNSSKEFDIKLVLNGLDRESIIEKYIGNDSNRSDTSNTIPLTLNLDSEKLVQFSTILESFLDENNFEGISLYYCEDCNQLKPIKSIPLLKSQQVLISEQNSTSIEGIIQSGFNFLLRISLNDINLRYEIFSLLIKDVWLDLSYFNSEMKKFLFGINQSQFIAEYFPYILSQLSKPSQSFKILRGSNIQISSNFSSKTKVLEIARIGSILFDISNNDSVLLVLKGPQLNLNTLTFVYLEVLIKIFNVLKLNSEGGKLKKENSSLNQENNAPVISIIPGKKFNIQIYEIMINTHSLGTNKEYKSQKDDRKIRLRANYSGAKKTSRIPDLDTQSEFLFQVIEQNPIYSTFTLVDDFEDSNTNFCIFQSNNSQSCLECRYHLNRPLIYSSKICTEQKSESYFGGISTSSCSSKIKSSNKSSKNQLDDVFRKYCNEYFSFLDEHLISDKYQKSSFEMIQEYRKICMYTESNIGIPFDYGQIIDNMILGKLGYGKKAGHIYFSRSFTQIICRIPQIDCSVGIYDSNRKFEFVLKMFPVSIDIFLSNRLIWDSFGDSINQSSANLDESSKQKKEDLRIFSEISNSYSLKPLEPCFCDDYNEKIHPHIRSCSNQLNSEVQEIPKIIENFEVLNKNSSSSSPISSLEETQSERKRSFYECSQEILKTTPIFVSVRIHTGKPSTQLKIYSKLLSVSIDSSRVQSINEILYSFELKYTNKTHQPYQDSQNMSNPPSIFSSSNNTFVNNHTINVSSATANSVTNENLPPPIYYSHSLNATTGITNSGEQAQNLSLQSAPQVYNLSVYSSTKIPSVLSFQNYLYEQRQEQGQRMNILNVLNLNKRMKNNLTSSSLDLNPNRMFSNMDLNDKNVINMLKFEIDKFLANNPLFYTVVDNVQCQGGGDNNQVNHYKLQIECIIDQLNIDMFINNRRFSNFQSKDINFVMFSNNKPSNSTIIEFDTSFIYLSASKDYIFSNNSSNVNSSTGGTTNYNNNSSGNSQISYNNSNSNQNLNNVFSTSVKVIGSGNVSSSSLGSGLNCNSSSFNNVGSLSATENGYNVVSQEEVSIIHPMYIDGHTNQGHGHVLSIRINMRQVRLLEIYNIRILESVVIRVHPIRVNITQYLTSCYYDIFFPPPNNNQPSLISIQTGGSYSQSSLPILNAETEAVSSNIQEENTFYSGNTQMININASSDIIPTADHENPSPTLTSKQSNNSSVDSQNCSPKNILYFNYLRISSILVEVTYRGSVSLNNVLLELSSFTQRRKHRTVKEMVDKYISFLRRQAARPVISYTFKQLRHSLLPKHFKSHKRSSNFNSQYNDIAKGNIHGNRQINGHERYSKLSSSYQNILVDTSHNGSIRNYNNINSILPNNDEDFSNTSSRKIQSNNYSKNDSEYNKFKLIFGNQLLI</sequence>
<evidence type="ECO:0000256" key="2">
    <source>
        <dbReference type="SAM" id="Phobius"/>
    </source>
</evidence>
<feature type="compositionally biased region" description="Polar residues" evidence="1">
    <location>
        <begin position="2768"/>
        <end position="2785"/>
    </location>
</feature>
<feature type="transmembrane region" description="Helical" evidence="2">
    <location>
        <begin position="6"/>
        <end position="25"/>
    </location>
</feature>
<protein>
    <submittedName>
        <fullName evidence="3">Uncharacterized protein</fullName>
    </submittedName>
</protein>
<keyword evidence="2" id="KW-0472">Membrane</keyword>
<keyword evidence="2" id="KW-1133">Transmembrane helix</keyword>
<dbReference type="GeneID" id="39976845"/>
<reference evidence="3 4" key="1">
    <citation type="submission" date="2016-10" db="EMBL/GenBank/DDBJ databases">
        <title>Reductive evolution of mitochondrial metabolism and differential evolution of invasion-related proteins in Cryptosporidium.</title>
        <authorList>
            <person name="Liu S."/>
            <person name="Roellig D.M."/>
            <person name="Guo Y."/>
            <person name="Li N."/>
            <person name="Frace M.A."/>
            <person name="Tang K."/>
            <person name="Zhang L."/>
            <person name="Feng Y."/>
            <person name="Xiao L."/>
        </authorList>
    </citation>
    <scope>NUCLEOTIDE SEQUENCE [LARGE SCALE GENOMIC DNA]</scope>
    <source>
        <strain evidence="3">39726</strain>
    </source>
</reference>
<gene>
    <name evidence="3" type="ORF">cubi_00052</name>
</gene>
<dbReference type="EMBL" id="LRBP01000009">
    <property type="protein sequence ID" value="OII74499.1"/>
    <property type="molecule type" value="Genomic_DNA"/>
</dbReference>
<dbReference type="RefSeq" id="XP_028875645.1">
    <property type="nucleotide sequence ID" value="XM_029017066.1"/>
</dbReference>
<feature type="region of interest" description="Disordered" evidence="1">
    <location>
        <begin position="2762"/>
        <end position="2785"/>
    </location>
</feature>
<dbReference type="Proteomes" id="UP000186176">
    <property type="component" value="Unassembled WGS sequence"/>
</dbReference>
<proteinExistence type="predicted"/>
<feature type="region of interest" description="Disordered" evidence="1">
    <location>
        <begin position="2934"/>
        <end position="2953"/>
    </location>
</feature>
<name>A0A1J4MM14_9CRYT</name>
<keyword evidence="2" id="KW-0812">Transmembrane</keyword>
<evidence type="ECO:0000313" key="4">
    <source>
        <dbReference type="Proteomes" id="UP000186176"/>
    </source>
</evidence>
<accession>A0A1J4MM14</accession>
<keyword evidence="4" id="KW-1185">Reference proteome</keyword>
<feature type="compositionally biased region" description="Polar residues" evidence="1">
    <location>
        <begin position="2941"/>
        <end position="2953"/>
    </location>
</feature>
<comment type="caution">
    <text evidence="3">The sequence shown here is derived from an EMBL/GenBank/DDBJ whole genome shotgun (WGS) entry which is preliminary data.</text>
</comment>
<evidence type="ECO:0000256" key="1">
    <source>
        <dbReference type="SAM" id="MobiDB-lite"/>
    </source>
</evidence>
<dbReference type="VEuPathDB" id="CryptoDB:cubi_00052"/>
<evidence type="ECO:0000313" key="3">
    <source>
        <dbReference type="EMBL" id="OII74499.1"/>
    </source>
</evidence>
<organism evidence="3 4">
    <name type="scientific">Cryptosporidium ubiquitum</name>
    <dbReference type="NCBI Taxonomy" id="857276"/>
    <lineage>
        <taxon>Eukaryota</taxon>
        <taxon>Sar</taxon>
        <taxon>Alveolata</taxon>
        <taxon>Apicomplexa</taxon>
        <taxon>Conoidasida</taxon>
        <taxon>Coccidia</taxon>
        <taxon>Eucoccidiorida</taxon>
        <taxon>Eimeriorina</taxon>
        <taxon>Cryptosporidiidae</taxon>
        <taxon>Cryptosporidium</taxon>
    </lineage>
</organism>
<dbReference type="OrthoDB" id="342760at2759"/>
<feature type="region of interest" description="Disordered" evidence="1">
    <location>
        <begin position="2549"/>
        <end position="2571"/>
    </location>
</feature>